<evidence type="ECO:0000256" key="1">
    <source>
        <dbReference type="SAM" id="Phobius"/>
    </source>
</evidence>
<reference evidence="2" key="2">
    <citation type="submission" date="2020-09" db="EMBL/GenBank/DDBJ databases">
        <authorList>
            <person name="Sun Q."/>
            <person name="Zhou Y."/>
        </authorList>
    </citation>
    <scope>NUCLEOTIDE SEQUENCE</scope>
    <source>
        <strain evidence="2">CGMCC 1.15725</strain>
    </source>
</reference>
<keyword evidence="3" id="KW-1185">Reference proteome</keyword>
<comment type="caution">
    <text evidence="2">The sequence shown here is derived from an EMBL/GenBank/DDBJ whole genome shotgun (WGS) entry which is preliminary data.</text>
</comment>
<evidence type="ECO:0000313" key="3">
    <source>
        <dbReference type="Proteomes" id="UP000646365"/>
    </source>
</evidence>
<sequence>MDDRPTMMVTSTFSTFSIVARRALGWWLGELRASLPERLRRRIAAAKSEWVVAPAATGDLCLSIRKGAEMVAVGEGAAEVERLVAARRLSAATIQLPAEIALRSILPLPLAAERNLADAVEFELPRRSPYPPETVYHAFRVVERDRARAQLRVELTIAARAAVDALVARATALGVAPSRVEVAGDEHYPLASPDLRGREASIGSRSWRRGVPGLLAGLAVVLAAATIVVPLVRMQQHIDTLTDVVAAEKREADEALRLEAEIQARSRDAGFLGERKRAAPSPTRTLDALTKLLPDDTWLTAFEMSGDAVAITGSTASASSVIALLDRSGFFAKPSFRSPVTQAPHSVQEQFNIAAEVAGRAAP</sequence>
<name>A0A8J3E790_9PROT</name>
<organism evidence="2 3">
    <name type="scientific">Aliidongia dinghuensis</name>
    <dbReference type="NCBI Taxonomy" id="1867774"/>
    <lineage>
        <taxon>Bacteria</taxon>
        <taxon>Pseudomonadati</taxon>
        <taxon>Pseudomonadota</taxon>
        <taxon>Alphaproteobacteria</taxon>
        <taxon>Rhodospirillales</taxon>
        <taxon>Dongiaceae</taxon>
        <taxon>Aliidongia</taxon>
    </lineage>
</organism>
<dbReference type="SUPFAM" id="SSF53067">
    <property type="entry name" value="Actin-like ATPase domain"/>
    <property type="match status" value="1"/>
</dbReference>
<dbReference type="InterPro" id="IPR007813">
    <property type="entry name" value="PilN"/>
</dbReference>
<evidence type="ECO:0008006" key="4">
    <source>
        <dbReference type="Google" id="ProtNLM"/>
    </source>
</evidence>
<dbReference type="PANTHER" id="PTHR40278:SF1">
    <property type="entry name" value="DNA UTILIZATION PROTEIN HOFN"/>
    <property type="match status" value="1"/>
</dbReference>
<dbReference type="Pfam" id="PF05137">
    <property type="entry name" value="PilN"/>
    <property type="match status" value="1"/>
</dbReference>
<proteinExistence type="predicted"/>
<protein>
    <recommendedName>
        <fullName evidence="4">Fimbrial assembly protein</fullName>
    </recommendedName>
</protein>
<reference evidence="2" key="1">
    <citation type="journal article" date="2014" name="Int. J. Syst. Evol. Microbiol.">
        <title>Complete genome sequence of Corynebacterium casei LMG S-19264T (=DSM 44701T), isolated from a smear-ripened cheese.</title>
        <authorList>
            <consortium name="US DOE Joint Genome Institute (JGI-PGF)"/>
            <person name="Walter F."/>
            <person name="Albersmeier A."/>
            <person name="Kalinowski J."/>
            <person name="Ruckert C."/>
        </authorList>
    </citation>
    <scope>NUCLEOTIDE SEQUENCE</scope>
    <source>
        <strain evidence="2">CGMCC 1.15725</strain>
    </source>
</reference>
<evidence type="ECO:0000313" key="2">
    <source>
        <dbReference type="EMBL" id="GGF36523.1"/>
    </source>
</evidence>
<gene>
    <name evidence="2" type="ORF">GCM10011611_48760</name>
</gene>
<dbReference type="PANTHER" id="PTHR40278">
    <property type="entry name" value="DNA UTILIZATION PROTEIN HOFN"/>
    <property type="match status" value="1"/>
</dbReference>
<feature type="transmembrane region" description="Helical" evidence="1">
    <location>
        <begin position="211"/>
        <end position="232"/>
    </location>
</feature>
<dbReference type="Proteomes" id="UP000646365">
    <property type="component" value="Unassembled WGS sequence"/>
</dbReference>
<dbReference type="EMBL" id="BMJQ01000014">
    <property type="protein sequence ID" value="GGF36523.1"/>
    <property type="molecule type" value="Genomic_DNA"/>
</dbReference>
<dbReference type="InterPro" id="IPR043129">
    <property type="entry name" value="ATPase_NBD"/>
</dbReference>
<accession>A0A8J3E790</accession>
<keyword evidence="1" id="KW-0812">Transmembrane</keyword>
<dbReference type="AlphaFoldDB" id="A0A8J3E790"/>
<keyword evidence="1" id="KW-1133">Transmembrane helix</keyword>
<keyword evidence="1" id="KW-0472">Membrane</keyword>
<dbReference type="InterPro" id="IPR052534">
    <property type="entry name" value="Extracell_DNA_Util/SecSys_Comp"/>
</dbReference>